<dbReference type="EMBL" id="CP021455">
    <property type="protein sequence ID" value="ARU04449.1"/>
    <property type="molecule type" value="Genomic_DNA"/>
</dbReference>
<sequence>MSTVAFVQGQLLIQGQAIALPVPVAQLATLLGPSRHRQLKYTHVFTWDALGLMAYAKDGALAEGLMLQLSPGQFDFSPQTPFAQALTMDGHDVLHLRATNPSALVPLFKGDRGKAIVHGGFSVWFKVEDGVVTALEIAAHAPQPAAPAPVPAELDARFAHLAPVVKRWVAAIRERVPDDHPYSTWIPGVDAAQIARGIRLGDGHQVPDELVNFYQLVNVAYHPVTSAAQLVVGEHGHSYTLQAFKDLRQAWQDLQNLSDDLDPPPDATASTHILTQAYAHPGWIPLAHDTCPGPEGRYGQIIELDNESWARTVVADSLTDLLERNSDALERGQVAALDVMRGRSDGSEPA</sequence>
<dbReference type="Proteomes" id="UP000196138">
    <property type="component" value="Chromosome"/>
</dbReference>
<dbReference type="InterPro" id="IPR056640">
    <property type="entry name" value="DUF7738"/>
</dbReference>
<dbReference type="AlphaFoldDB" id="A0A1Y0EM99"/>
<evidence type="ECO:0000259" key="1">
    <source>
        <dbReference type="Pfam" id="PF24880"/>
    </source>
</evidence>
<proteinExistence type="predicted"/>
<dbReference type="Pfam" id="PF24880">
    <property type="entry name" value="DUF7738"/>
    <property type="match status" value="1"/>
</dbReference>
<protein>
    <recommendedName>
        <fullName evidence="1">DUF7738 domain-containing protein</fullName>
    </recommendedName>
</protein>
<name>A0A1Y0EM99_9BURK</name>
<accession>A0A1Y0EM99</accession>
<feature type="domain" description="DUF7738" evidence="1">
    <location>
        <begin position="5"/>
        <end position="95"/>
    </location>
</feature>
<evidence type="ECO:0000313" key="2">
    <source>
        <dbReference type="EMBL" id="ARU04449.1"/>
    </source>
</evidence>
<dbReference type="KEGG" id="cser:CCO03_06945"/>
<dbReference type="OrthoDB" id="7593948at2"/>
<dbReference type="RefSeq" id="WP_087279041.1">
    <property type="nucleotide sequence ID" value="NZ_CP021455.1"/>
</dbReference>
<evidence type="ECO:0000313" key="3">
    <source>
        <dbReference type="Proteomes" id="UP000196138"/>
    </source>
</evidence>
<organism evidence="2 3">
    <name type="scientific">Comamonas serinivorans</name>
    <dbReference type="NCBI Taxonomy" id="1082851"/>
    <lineage>
        <taxon>Bacteria</taxon>
        <taxon>Pseudomonadati</taxon>
        <taxon>Pseudomonadota</taxon>
        <taxon>Betaproteobacteria</taxon>
        <taxon>Burkholderiales</taxon>
        <taxon>Comamonadaceae</taxon>
        <taxon>Comamonas</taxon>
    </lineage>
</organism>
<keyword evidence="3" id="KW-1185">Reference proteome</keyword>
<reference evidence="2 3" key="1">
    <citation type="submission" date="2017-05" db="EMBL/GenBank/DDBJ databases">
        <authorList>
            <person name="Song R."/>
            <person name="Chenine A.L."/>
            <person name="Ruprecht R.M."/>
        </authorList>
    </citation>
    <scope>NUCLEOTIDE SEQUENCE [LARGE SCALE GENOMIC DNA]</scope>
    <source>
        <strain evidence="2 3">DSM 26136</strain>
    </source>
</reference>
<gene>
    <name evidence="2" type="ORF">CCO03_06945</name>
</gene>